<name>A0A8S9QV34_BRACR</name>
<comment type="caution">
    <text evidence="2">The sequence shown here is derived from an EMBL/GenBank/DDBJ whole genome shotgun (WGS) entry which is preliminary data.</text>
</comment>
<accession>A0A8S9QV34</accession>
<feature type="compositionally biased region" description="Polar residues" evidence="1">
    <location>
        <begin position="1"/>
        <end position="21"/>
    </location>
</feature>
<protein>
    <submittedName>
        <fullName evidence="2">Uncharacterized protein</fullName>
    </submittedName>
</protein>
<gene>
    <name evidence="2" type="ORF">F2Q69_00011596</name>
</gene>
<feature type="region of interest" description="Disordered" evidence="1">
    <location>
        <begin position="1"/>
        <end position="86"/>
    </location>
</feature>
<organism evidence="2 3">
    <name type="scientific">Brassica cretica</name>
    <name type="common">Mustard</name>
    <dbReference type="NCBI Taxonomy" id="69181"/>
    <lineage>
        <taxon>Eukaryota</taxon>
        <taxon>Viridiplantae</taxon>
        <taxon>Streptophyta</taxon>
        <taxon>Embryophyta</taxon>
        <taxon>Tracheophyta</taxon>
        <taxon>Spermatophyta</taxon>
        <taxon>Magnoliopsida</taxon>
        <taxon>eudicotyledons</taxon>
        <taxon>Gunneridae</taxon>
        <taxon>Pentapetalae</taxon>
        <taxon>rosids</taxon>
        <taxon>malvids</taxon>
        <taxon>Brassicales</taxon>
        <taxon>Brassicaceae</taxon>
        <taxon>Brassiceae</taxon>
        <taxon>Brassica</taxon>
    </lineage>
</organism>
<sequence length="86" mass="9986">MSLQENMNFPTTESVANQLQNAAEKKTAVTEPVTLSQDVVRHEKTKKNRRHTEQRRSEASRSRGGGRRHGGKRNIEKASWWTRHYL</sequence>
<evidence type="ECO:0000313" key="2">
    <source>
        <dbReference type="EMBL" id="KAF3556343.1"/>
    </source>
</evidence>
<reference evidence="2" key="1">
    <citation type="submission" date="2019-12" db="EMBL/GenBank/DDBJ databases">
        <title>Genome sequencing and annotation of Brassica cretica.</title>
        <authorList>
            <person name="Studholme D.J."/>
            <person name="Sarris P."/>
        </authorList>
    </citation>
    <scope>NUCLEOTIDE SEQUENCE</scope>
    <source>
        <strain evidence="2">PFS-109/04</strain>
        <tissue evidence="2">Leaf</tissue>
    </source>
</reference>
<evidence type="ECO:0000313" key="3">
    <source>
        <dbReference type="Proteomes" id="UP000712600"/>
    </source>
</evidence>
<proteinExistence type="predicted"/>
<dbReference type="EMBL" id="QGKX02000996">
    <property type="protein sequence ID" value="KAF3556343.1"/>
    <property type="molecule type" value="Genomic_DNA"/>
</dbReference>
<evidence type="ECO:0000256" key="1">
    <source>
        <dbReference type="SAM" id="MobiDB-lite"/>
    </source>
</evidence>
<feature type="compositionally biased region" description="Basic residues" evidence="1">
    <location>
        <begin position="43"/>
        <end position="53"/>
    </location>
</feature>
<dbReference type="AlphaFoldDB" id="A0A8S9QV34"/>
<dbReference type="Proteomes" id="UP000712600">
    <property type="component" value="Unassembled WGS sequence"/>
</dbReference>